<accession>A0A512PHC1</accession>
<dbReference type="Proteomes" id="UP000321798">
    <property type="component" value="Unassembled WGS sequence"/>
</dbReference>
<evidence type="ECO:0000313" key="2">
    <source>
        <dbReference type="Proteomes" id="UP000321798"/>
    </source>
</evidence>
<dbReference type="CDD" id="cd08983">
    <property type="entry name" value="GH43_Bt3655-like"/>
    <property type="match status" value="1"/>
</dbReference>
<dbReference type="InterPro" id="IPR050727">
    <property type="entry name" value="GH43_arabinanases"/>
</dbReference>
<dbReference type="PANTHER" id="PTHR43301:SF3">
    <property type="entry name" value="ARABINAN ENDO-1,5-ALPHA-L-ARABINOSIDASE A-RELATED"/>
    <property type="match status" value="1"/>
</dbReference>
<organism evidence="1 2">
    <name type="scientific">Cellulomonas soli</name>
    <dbReference type="NCBI Taxonomy" id="931535"/>
    <lineage>
        <taxon>Bacteria</taxon>
        <taxon>Bacillati</taxon>
        <taxon>Actinomycetota</taxon>
        <taxon>Actinomycetes</taxon>
        <taxon>Micrococcales</taxon>
        <taxon>Cellulomonadaceae</taxon>
        <taxon>Cellulomonas</taxon>
    </lineage>
</organism>
<comment type="caution">
    <text evidence="1">The sequence shown here is derived from an EMBL/GenBank/DDBJ whole genome shotgun (WGS) entry which is preliminary data.</text>
</comment>
<dbReference type="AlphaFoldDB" id="A0A512PHC1"/>
<dbReference type="InterPro" id="IPR023296">
    <property type="entry name" value="Glyco_hydro_beta-prop_sf"/>
</dbReference>
<dbReference type="SUPFAM" id="SSF75005">
    <property type="entry name" value="Arabinanase/levansucrase/invertase"/>
    <property type="match status" value="1"/>
</dbReference>
<evidence type="ECO:0000313" key="1">
    <source>
        <dbReference type="EMBL" id="GEP70587.1"/>
    </source>
</evidence>
<dbReference type="Gene3D" id="2.115.10.20">
    <property type="entry name" value="Glycosyl hydrolase domain, family 43"/>
    <property type="match status" value="1"/>
</dbReference>
<sequence>MSGGEHFGYLLVHFVEDQDAHTEKIYLSLSEGDDPLRWRRLNGGEAVLEWTGGTGGVRDPHIVRGPDGFHVVATDLRVWRPEGPDWWAFSHRGSRDLVVWDSPDLLTWSAPRAVTVAPPDAGMAWAPESVYDPFSGDYLVHWSSSLSGSPDPERRGEGPGRILVSRTRDFRTFTPPETYLERPGGVIDMTILVTADGVHRFAKQDDDTPDSWHVFHQKGAGFFDPDFRTLARHVGQDIAPRVEAPLVFKANDAARWYLWVDQYARQPQGYQALTTTDLDSGSWAQVPPEDFHLPASTKHGAVLPLLRREHEALDSRW</sequence>
<protein>
    <recommendedName>
        <fullName evidence="3">Glycosyl hydrolase family 32 N-terminal domain-containing protein</fullName>
    </recommendedName>
</protein>
<name>A0A512PHC1_9CELL</name>
<dbReference type="PANTHER" id="PTHR43301">
    <property type="entry name" value="ARABINAN ENDO-1,5-ALPHA-L-ARABINOSIDASE"/>
    <property type="match status" value="1"/>
</dbReference>
<reference evidence="1 2" key="1">
    <citation type="submission" date="2019-07" db="EMBL/GenBank/DDBJ databases">
        <title>Whole genome shotgun sequence of Cellulomonas soli NBRC 109434.</title>
        <authorList>
            <person name="Hosoyama A."/>
            <person name="Uohara A."/>
            <person name="Ohji S."/>
            <person name="Ichikawa N."/>
        </authorList>
    </citation>
    <scope>NUCLEOTIDE SEQUENCE [LARGE SCALE GENOMIC DNA]</scope>
    <source>
        <strain evidence="1 2">NBRC 109434</strain>
    </source>
</reference>
<gene>
    <name evidence="1" type="ORF">CSO01_33020</name>
</gene>
<proteinExistence type="predicted"/>
<evidence type="ECO:0008006" key="3">
    <source>
        <dbReference type="Google" id="ProtNLM"/>
    </source>
</evidence>
<keyword evidence="2" id="KW-1185">Reference proteome</keyword>
<dbReference type="RefSeq" id="WP_146954359.1">
    <property type="nucleotide sequence ID" value="NZ_BAABBJ010000016.1"/>
</dbReference>
<dbReference type="EMBL" id="BKAL01000014">
    <property type="protein sequence ID" value="GEP70587.1"/>
    <property type="molecule type" value="Genomic_DNA"/>
</dbReference>
<dbReference type="OrthoDB" id="9758923at2"/>